<accession>A0A1X1T119</accession>
<dbReference type="KEGG" id="mdr:MDOR_04130"/>
<reference evidence="2 3" key="1">
    <citation type="submission" date="2016-01" db="EMBL/GenBank/DDBJ databases">
        <title>The new phylogeny of the genus Mycobacterium.</title>
        <authorList>
            <person name="Tarcisio F."/>
            <person name="Conor M."/>
            <person name="Antonella G."/>
            <person name="Elisabetta G."/>
            <person name="Giulia F.S."/>
            <person name="Sara T."/>
            <person name="Anna F."/>
            <person name="Clotilde B."/>
            <person name="Roberto B."/>
            <person name="Veronica D.S."/>
            <person name="Fabio R."/>
            <person name="Monica P."/>
            <person name="Olivier J."/>
            <person name="Enrico T."/>
            <person name="Nicola S."/>
        </authorList>
    </citation>
    <scope>NUCLEOTIDE SEQUENCE [LARGE SCALE GENOMIC DNA]</scope>
    <source>
        <strain evidence="2 3">DSM 44339</strain>
    </source>
</reference>
<dbReference type="EMBL" id="AP022605">
    <property type="protein sequence ID" value="BBZ06244.1"/>
    <property type="molecule type" value="Genomic_DNA"/>
</dbReference>
<organism evidence="2 3">
    <name type="scientific">Mycolicibacterium doricum</name>
    <dbReference type="NCBI Taxonomy" id="126673"/>
    <lineage>
        <taxon>Bacteria</taxon>
        <taxon>Bacillati</taxon>
        <taxon>Actinomycetota</taxon>
        <taxon>Actinomycetes</taxon>
        <taxon>Mycobacteriales</taxon>
        <taxon>Mycobacteriaceae</taxon>
        <taxon>Mycolicibacterium</taxon>
    </lineage>
</organism>
<evidence type="ECO:0000313" key="4">
    <source>
        <dbReference type="Proteomes" id="UP000467201"/>
    </source>
</evidence>
<evidence type="ECO:0000313" key="1">
    <source>
        <dbReference type="EMBL" id="BBZ06244.1"/>
    </source>
</evidence>
<dbReference type="AlphaFoldDB" id="A0A1X1T119"/>
<reference evidence="1" key="3">
    <citation type="submission" date="2020-02" db="EMBL/GenBank/DDBJ databases">
        <authorList>
            <person name="Matsumoto Y."/>
            <person name="Motooka D."/>
            <person name="Nakamura S."/>
        </authorList>
    </citation>
    <scope>NUCLEOTIDE SEQUENCE</scope>
    <source>
        <strain evidence="1">JCM 12405</strain>
    </source>
</reference>
<dbReference type="EMBL" id="LQOS01000043">
    <property type="protein sequence ID" value="ORV37948.1"/>
    <property type="molecule type" value="Genomic_DNA"/>
</dbReference>
<sequence length="195" mass="19430">MHQQSAHARGRTDTYGVGVLSRILAGTATVVGAAVMTAGLAAAQPPAPGPPPAPNVNAWPPVSPAEFTAMNGTWYTFGAPGGLTCVIQRGGAYGCSGAIPAAPGGANLVSGGIGGVPTFANAAAPFSDAVETVKPLPPNTRISFQTVSCGTDGTMTTCVDAHNGAGFVISPAASFVLQPSNPLLLPREGDNPYFN</sequence>
<evidence type="ECO:0000313" key="2">
    <source>
        <dbReference type="EMBL" id="ORV37948.1"/>
    </source>
</evidence>
<dbReference type="OrthoDB" id="4628477at2"/>
<protein>
    <submittedName>
        <fullName evidence="2">Uncharacterized protein</fullName>
    </submittedName>
</protein>
<dbReference type="Proteomes" id="UP000467201">
    <property type="component" value="Chromosome"/>
</dbReference>
<dbReference type="Proteomes" id="UP000193564">
    <property type="component" value="Unassembled WGS sequence"/>
</dbReference>
<gene>
    <name evidence="2" type="ORF">AWC01_14995</name>
    <name evidence="1" type="ORF">MDOR_04130</name>
</gene>
<proteinExistence type="predicted"/>
<evidence type="ECO:0000313" key="3">
    <source>
        <dbReference type="Proteomes" id="UP000193564"/>
    </source>
</evidence>
<keyword evidence="3" id="KW-1185">Reference proteome</keyword>
<name>A0A1X1T119_9MYCO</name>
<dbReference type="RefSeq" id="WP_085192145.1">
    <property type="nucleotide sequence ID" value="NZ_AP022605.1"/>
</dbReference>
<reference evidence="1 4" key="2">
    <citation type="journal article" date="2019" name="Emerg. Microbes Infect.">
        <title>Comprehensive subspecies identification of 175 nontuberculous mycobacteria species based on 7547 genomic profiles.</title>
        <authorList>
            <person name="Matsumoto Y."/>
            <person name="Kinjo T."/>
            <person name="Motooka D."/>
            <person name="Nabeya D."/>
            <person name="Jung N."/>
            <person name="Uechi K."/>
            <person name="Horii T."/>
            <person name="Iida T."/>
            <person name="Fujita J."/>
            <person name="Nakamura S."/>
        </authorList>
    </citation>
    <scope>NUCLEOTIDE SEQUENCE [LARGE SCALE GENOMIC DNA]</scope>
    <source>
        <strain evidence="1 4">JCM 12405</strain>
    </source>
</reference>